<gene>
    <name evidence="1" type="ORF">RPERSI_LOCUS2732</name>
</gene>
<dbReference type="Proteomes" id="UP000789920">
    <property type="component" value="Unassembled WGS sequence"/>
</dbReference>
<protein>
    <submittedName>
        <fullName evidence="1">9750_t:CDS:1</fullName>
    </submittedName>
</protein>
<evidence type="ECO:0000313" key="2">
    <source>
        <dbReference type="Proteomes" id="UP000789920"/>
    </source>
</evidence>
<accession>A0ACA9LE29</accession>
<name>A0ACA9LE29_9GLOM</name>
<dbReference type="EMBL" id="CAJVQC010003111">
    <property type="protein sequence ID" value="CAG8521700.1"/>
    <property type="molecule type" value="Genomic_DNA"/>
</dbReference>
<keyword evidence="2" id="KW-1185">Reference proteome</keyword>
<sequence>MEYFGISEECEVEPFDRKISYYVACLETITNNEEGYRRERAQYLLNQYRKASIKDPKPDYKRARNWEREHAYRSIYLHQPIFVDRNLRGTVNNGTIGTVNGIVSRSSKREVQVSDNQDNDKVPKRTRIGYFPVHWRDQQPRTPEHQIYLSGIGFPCIQKNDIENSYGMRFYENNDININEAIYVDKIHLSQKLGKTLSNNTINYENSNRDTVYLHKGVLNLDSSELQEGWYNSTIVAPFFDDCLALFNDCILQRGEVKSKAQKLLGIKSSKKQNMMESCHLIEKLSLFIWKQQPHHYCNRDTNHFGF</sequence>
<organism evidence="1 2">
    <name type="scientific">Racocetra persica</name>
    <dbReference type="NCBI Taxonomy" id="160502"/>
    <lineage>
        <taxon>Eukaryota</taxon>
        <taxon>Fungi</taxon>
        <taxon>Fungi incertae sedis</taxon>
        <taxon>Mucoromycota</taxon>
        <taxon>Glomeromycotina</taxon>
        <taxon>Glomeromycetes</taxon>
        <taxon>Diversisporales</taxon>
        <taxon>Gigasporaceae</taxon>
        <taxon>Racocetra</taxon>
    </lineage>
</organism>
<evidence type="ECO:0000313" key="1">
    <source>
        <dbReference type="EMBL" id="CAG8521700.1"/>
    </source>
</evidence>
<reference evidence="1" key="1">
    <citation type="submission" date="2021-06" db="EMBL/GenBank/DDBJ databases">
        <authorList>
            <person name="Kallberg Y."/>
            <person name="Tangrot J."/>
            <person name="Rosling A."/>
        </authorList>
    </citation>
    <scope>NUCLEOTIDE SEQUENCE</scope>
    <source>
        <strain evidence="1">MA461A</strain>
    </source>
</reference>
<proteinExistence type="predicted"/>
<comment type="caution">
    <text evidence="1">The sequence shown here is derived from an EMBL/GenBank/DDBJ whole genome shotgun (WGS) entry which is preliminary data.</text>
</comment>